<gene>
    <name evidence="2" type="ORF">B0T25DRAFT_554396</name>
</gene>
<dbReference type="Proteomes" id="UP001275084">
    <property type="component" value="Unassembled WGS sequence"/>
</dbReference>
<name>A0AAJ0M943_9PEZI</name>
<proteinExistence type="predicted"/>
<reference evidence="2" key="2">
    <citation type="submission" date="2023-06" db="EMBL/GenBank/DDBJ databases">
        <authorList>
            <consortium name="Lawrence Berkeley National Laboratory"/>
            <person name="Haridas S."/>
            <person name="Hensen N."/>
            <person name="Bonometti L."/>
            <person name="Westerberg I."/>
            <person name="Brannstrom I.O."/>
            <person name="Guillou S."/>
            <person name="Cros-Aarteil S."/>
            <person name="Calhoun S."/>
            <person name="Kuo A."/>
            <person name="Mondo S."/>
            <person name="Pangilinan J."/>
            <person name="Riley R."/>
            <person name="Labutti K."/>
            <person name="Andreopoulos B."/>
            <person name="Lipzen A."/>
            <person name="Chen C."/>
            <person name="Yanf M."/>
            <person name="Daum C."/>
            <person name="Ng V."/>
            <person name="Clum A."/>
            <person name="Steindorff A."/>
            <person name="Ohm R."/>
            <person name="Martin F."/>
            <person name="Silar P."/>
            <person name="Natvig D."/>
            <person name="Lalanne C."/>
            <person name="Gautier V."/>
            <person name="Ament-Velasquez S.L."/>
            <person name="Kruys A."/>
            <person name="Hutchinson M.I."/>
            <person name="Powell A.J."/>
            <person name="Barry K."/>
            <person name="Miller A.N."/>
            <person name="Grigoriev I.V."/>
            <person name="Debuchy R."/>
            <person name="Gladieux P."/>
            <person name="Thoren M.H."/>
            <person name="Johannesson H."/>
        </authorList>
    </citation>
    <scope>NUCLEOTIDE SEQUENCE</scope>
    <source>
        <strain evidence="2">CBS 955.72</strain>
    </source>
</reference>
<keyword evidence="1" id="KW-0472">Membrane</keyword>
<protein>
    <submittedName>
        <fullName evidence="2">Uncharacterized protein</fullName>
    </submittedName>
</protein>
<accession>A0AAJ0M943</accession>
<sequence length="216" mass="22932">MRLVGLERVFVITPGAFGECQWFTKLLCCFPAITYNYPNYVPISSSILTDMSFQGVLVFTCPVASAIACVLAAVFEGCVLACALAGWTLAWVFPCAFACACKACTLFSSLTFIIDSNAGTPESRTVDPNVTMPKTSVIRSDVSRPSFCSSGGLVVVPFPVADAVSLGNVGLVGVTLPAVLEATAMIPVPLLAKLVANTQLVERRKRRSTAMPLRLP</sequence>
<organism evidence="2 3">
    <name type="scientific">Lasiosphaeria hispida</name>
    <dbReference type="NCBI Taxonomy" id="260671"/>
    <lineage>
        <taxon>Eukaryota</taxon>
        <taxon>Fungi</taxon>
        <taxon>Dikarya</taxon>
        <taxon>Ascomycota</taxon>
        <taxon>Pezizomycotina</taxon>
        <taxon>Sordariomycetes</taxon>
        <taxon>Sordariomycetidae</taxon>
        <taxon>Sordariales</taxon>
        <taxon>Lasiosphaeriaceae</taxon>
        <taxon>Lasiosphaeria</taxon>
    </lineage>
</organism>
<dbReference type="EMBL" id="JAUIQD010000007">
    <property type="protein sequence ID" value="KAK3343470.1"/>
    <property type="molecule type" value="Genomic_DNA"/>
</dbReference>
<feature type="transmembrane region" description="Helical" evidence="1">
    <location>
        <begin position="56"/>
        <end position="75"/>
    </location>
</feature>
<dbReference type="AlphaFoldDB" id="A0AAJ0M943"/>
<comment type="caution">
    <text evidence="2">The sequence shown here is derived from an EMBL/GenBank/DDBJ whole genome shotgun (WGS) entry which is preliminary data.</text>
</comment>
<evidence type="ECO:0000313" key="3">
    <source>
        <dbReference type="Proteomes" id="UP001275084"/>
    </source>
</evidence>
<keyword evidence="3" id="KW-1185">Reference proteome</keyword>
<keyword evidence="1" id="KW-0812">Transmembrane</keyword>
<evidence type="ECO:0000256" key="1">
    <source>
        <dbReference type="SAM" id="Phobius"/>
    </source>
</evidence>
<feature type="transmembrane region" description="Helical" evidence="1">
    <location>
        <begin position="87"/>
        <end position="114"/>
    </location>
</feature>
<keyword evidence="1" id="KW-1133">Transmembrane helix</keyword>
<reference evidence="2" key="1">
    <citation type="journal article" date="2023" name="Mol. Phylogenet. Evol.">
        <title>Genome-scale phylogeny and comparative genomics of the fungal order Sordariales.</title>
        <authorList>
            <person name="Hensen N."/>
            <person name="Bonometti L."/>
            <person name="Westerberg I."/>
            <person name="Brannstrom I.O."/>
            <person name="Guillou S."/>
            <person name="Cros-Aarteil S."/>
            <person name="Calhoun S."/>
            <person name="Haridas S."/>
            <person name="Kuo A."/>
            <person name="Mondo S."/>
            <person name="Pangilinan J."/>
            <person name="Riley R."/>
            <person name="LaButti K."/>
            <person name="Andreopoulos B."/>
            <person name="Lipzen A."/>
            <person name="Chen C."/>
            <person name="Yan M."/>
            <person name="Daum C."/>
            <person name="Ng V."/>
            <person name="Clum A."/>
            <person name="Steindorff A."/>
            <person name="Ohm R.A."/>
            <person name="Martin F."/>
            <person name="Silar P."/>
            <person name="Natvig D.O."/>
            <person name="Lalanne C."/>
            <person name="Gautier V."/>
            <person name="Ament-Velasquez S.L."/>
            <person name="Kruys A."/>
            <person name="Hutchinson M.I."/>
            <person name="Powell A.J."/>
            <person name="Barry K."/>
            <person name="Miller A.N."/>
            <person name="Grigoriev I.V."/>
            <person name="Debuchy R."/>
            <person name="Gladieux P."/>
            <person name="Hiltunen Thoren M."/>
            <person name="Johannesson H."/>
        </authorList>
    </citation>
    <scope>NUCLEOTIDE SEQUENCE</scope>
    <source>
        <strain evidence="2">CBS 955.72</strain>
    </source>
</reference>
<evidence type="ECO:0000313" key="2">
    <source>
        <dbReference type="EMBL" id="KAK3343470.1"/>
    </source>
</evidence>